<dbReference type="Pfam" id="PF13411">
    <property type="entry name" value="MerR_1"/>
    <property type="match status" value="1"/>
</dbReference>
<evidence type="ECO:0000259" key="5">
    <source>
        <dbReference type="PROSITE" id="PS50937"/>
    </source>
</evidence>
<dbReference type="EMBL" id="JAUSTP010000006">
    <property type="protein sequence ID" value="MDQ0189322.1"/>
    <property type="molecule type" value="Genomic_DNA"/>
</dbReference>
<proteinExistence type="predicted"/>
<dbReference type="Gene3D" id="1.10.1660.10">
    <property type="match status" value="1"/>
</dbReference>
<dbReference type="SMART" id="SM00422">
    <property type="entry name" value="HTH_MERR"/>
    <property type="match status" value="1"/>
</dbReference>
<dbReference type="InterPro" id="IPR047057">
    <property type="entry name" value="MerR_fam"/>
</dbReference>
<name>A0ABT9XGA9_9BACL</name>
<evidence type="ECO:0000313" key="6">
    <source>
        <dbReference type="EMBL" id="MDQ0189322.1"/>
    </source>
</evidence>
<evidence type="ECO:0000313" key="7">
    <source>
        <dbReference type="Proteomes" id="UP001232973"/>
    </source>
</evidence>
<dbReference type="PROSITE" id="PS50937">
    <property type="entry name" value="HTH_MERR_2"/>
    <property type="match status" value="1"/>
</dbReference>
<evidence type="ECO:0000256" key="1">
    <source>
        <dbReference type="ARBA" id="ARBA00022491"/>
    </source>
</evidence>
<evidence type="ECO:0000256" key="2">
    <source>
        <dbReference type="ARBA" id="ARBA00023015"/>
    </source>
</evidence>
<keyword evidence="1" id="KW-0678">Repressor</keyword>
<organism evidence="6 7">
    <name type="scientific">Alicyclobacillus cycloheptanicus</name>
    <dbReference type="NCBI Taxonomy" id="1457"/>
    <lineage>
        <taxon>Bacteria</taxon>
        <taxon>Bacillati</taxon>
        <taxon>Bacillota</taxon>
        <taxon>Bacilli</taxon>
        <taxon>Bacillales</taxon>
        <taxon>Alicyclobacillaceae</taxon>
        <taxon>Alicyclobacillus</taxon>
    </lineage>
</organism>
<dbReference type="PANTHER" id="PTHR30204">
    <property type="entry name" value="REDOX-CYCLING DRUG-SENSING TRANSCRIPTIONAL ACTIVATOR SOXR"/>
    <property type="match status" value="1"/>
</dbReference>
<dbReference type="CDD" id="cd01105">
    <property type="entry name" value="HTH_GlnR-like"/>
    <property type="match status" value="1"/>
</dbReference>
<protein>
    <submittedName>
        <fullName evidence="6">MerR family glutamine synthetase transcriptional repressor</fullName>
    </submittedName>
</protein>
<dbReference type="PANTHER" id="PTHR30204:SF65">
    <property type="entry name" value="HTH-TYPE TRANSCRIPTIONAL REGULATOR TNRA"/>
    <property type="match status" value="1"/>
</dbReference>
<gene>
    <name evidence="6" type="ORF">J2S03_001142</name>
</gene>
<dbReference type="SUPFAM" id="SSF46955">
    <property type="entry name" value="Putative DNA-binding domain"/>
    <property type="match status" value="1"/>
</dbReference>
<sequence length="133" mass="15042">MDLSSRRQLPLFSIGIVQKLTGLTARQIRYYEQHGLIHPARSEGKQRLFSFADVERLMDVRSLLDDGYNMSGVKAKLLGKQPDGAGAAKANDKAAEPSDAELYKWLQEELQAGQTERAMSLFQGDLSRLYRRR</sequence>
<keyword evidence="3" id="KW-0238">DNA-binding</keyword>
<accession>A0ABT9XGA9</accession>
<evidence type="ECO:0000256" key="4">
    <source>
        <dbReference type="ARBA" id="ARBA00023163"/>
    </source>
</evidence>
<dbReference type="PRINTS" id="PR00040">
    <property type="entry name" value="HTHMERR"/>
</dbReference>
<evidence type="ECO:0000256" key="3">
    <source>
        <dbReference type="ARBA" id="ARBA00023125"/>
    </source>
</evidence>
<dbReference type="Proteomes" id="UP001232973">
    <property type="component" value="Unassembled WGS sequence"/>
</dbReference>
<keyword evidence="7" id="KW-1185">Reference proteome</keyword>
<dbReference type="InterPro" id="IPR009061">
    <property type="entry name" value="DNA-bd_dom_put_sf"/>
</dbReference>
<reference evidence="6 7" key="1">
    <citation type="submission" date="2023-07" db="EMBL/GenBank/DDBJ databases">
        <title>Genomic Encyclopedia of Type Strains, Phase IV (KMG-IV): sequencing the most valuable type-strain genomes for metagenomic binning, comparative biology and taxonomic classification.</title>
        <authorList>
            <person name="Goeker M."/>
        </authorList>
    </citation>
    <scope>NUCLEOTIDE SEQUENCE [LARGE SCALE GENOMIC DNA]</scope>
    <source>
        <strain evidence="6 7">DSM 4006</strain>
    </source>
</reference>
<dbReference type="RefSeq" id="WP_274456038.1">
    <property type="nucleotide sequence ID" value="NZ_CP067097.1"/>
</dbReference>
<keyword evidence="2" id="KW-0805">Transcription regulation</keyword>
<keyword evidence="4" id="KW-0804">Transcription</keyword>
<dbReference type="InterPro" id="IPR000551">
    <property type="entry name" value="MerR-type_HTH_dom"/>
</dbReference>
<feature type="domain" description="HTH merR-type" evidence="5">
    <location>
        <begin position="11"/>
        <end position="79"/>
    </location>
</feature>
<comment type="caution">
    <text evidence="6">The sequence shown here is derived from an EMBL/GenBank/DDBJ whole genome shotgun (WGS) entry which is preliminary data.</text>
</comment>